<dbReference type="InterPro" id="IPR010982">
    <property type="entry name" value="Lambda_DNA-bd_dom_sf"/>
</dbReference>
<dbReference type="Proteomes" id="UP000095409">
    <property type="component" value="Unassembled WGS sequence"/>
</dbReference>
<sequence length="224" mass="26148">MNKNPFRELRKEKNPNLMEDYKAKDLAKDLGIPAPKISELENNKRSASLTELKAYHKYFNAPYEYLLGENDSRYYQNMALSDELGLSGTSIEHLKRLTKCLNQDYNTDSVEYQILRALNYLLDPSTSILSELSRFLNSALNDIDTVQTQYIGIKYDFEKHTLPIINKISPYADNFGLDNIDYQQFCEMRLQKIILELRNEWELLHNNYLKETANKKHPIPADSP</sequence>
<dbReference type="EMBL" id="QSKF01000032">
    <property type="protein sequence ID" value="RHE35704.1"/>
    <property type="molecule type" value="Genomic_DNA"/>
</dbReference>
<organism evidence="2 4">
    <name type="scientific">Blautia obeum</name>
    <dbReference type="NCBI Taxonomy" id="40520"/>
    <lineage>
        <taxon>Bacteria</taxon>
        <taxon>Bacillati</taxon>
        <taxon>Bacillota</taxon>
        <taxon>Clostridia</taxon>
        <taxon>Lachnospirales</taxon>
        <taxon>Lachnospiraceae</taxon>
        <taxon>Blautia</taxon>
    </lineage>
</organism>
<accession>A0A173WBR4</accession>
<dbReference type="Gene3D" id="1.10.260.40">
    <property type="entry name" value="lambda repressor-like DNA-binding domains"/>
    <property type="match status" value="1"/>
</dbReference>
<dbReference type="SMART" id="SM00530">
    <property type="entry name" value="HTH_XRE"/>
    <property type="match status" value="1"/>
</dbReference>
<evidence type="ECO:0000313" key="2">
    <source>
        <dbReference type="EMBL" id="CUN35907.1"/>
    </source>
</evidence>
<gene>
    <name evidence="3" type="ORF">DW740_17590</name>
    <name evidence="2" type="ORF">ERS852394_00008</name>
</gene>
<dbReference type="Pfam" id="PF01381">
    <property type="entry name" value="HTH_3"/>
    <property type="match status" value="1"/>
</dbReference>
<dbReference type="CDD" id="cd00093">
    <property type="entry name" value="HTH_XRE"/>
    <property type="match status" value="1"/>
</dbReference>
<dbReference type="Proteomes" id="UP000283745">
    <property type="component" value="Unassembled WGS sequence"/>
</dbReference>
<evidence type="ECO:0000259" key="1">
    <source>
        <dbReference type="PROSITE" id="PS50943"/>
    </source>
</evidence>
<dbReference type="GO" id="GO:0003677">
    <property type="term" value="F:DNA binding"/>
    <property type="evidence" value="ECO:0007669"/>
    <property type="project" value="InterPro"/>
</dbReference>
<dbReference type="EMBL" id="CYZD01000001">
    <property type="protein sequence ID" value="CUN35907.1"/>
    <property type="molecule type" value="Genomic_DNA"/>
</dbReference>
<reference evidence="2 4" key="1">
    <citation type="submission" date="2015-09" db="EMBL/GenBank/DDBJ databases">
        <authorList>
            <consortium name="Pathogen Informatics"/>
        </authorList>
    </citation>
    <scope>NUCLEOTIDE SEQUENCE [LARGE SCALE GENOMIC DNA]</scope>
    <source>
        <strain evidence="2 4">2789STDY5608837</strain>
    </source>
</reference>
<dbReference type="PROSITE" id="PS50943">
    <property type="entry name" value="HTH_CROC1"/>
    <property type="match status" value="1"/>
</dbReference>
<dbReference type="SUPFAM" id="SSF47413">
    <property type="entry name" value="lambda repressor-like DNA-binding domains"/>
    <property type="match status" value="1"/>
</dbReference>
<dbReference type="AlphaFoldDB" id="A0A173WBR4"/>
<protein>
    <submittedName>
        <fullName evidence="2">Helix-turn-helix domain</fullName>
    </submittedName>
    <submittedName>
        <fullName evidence="3">XRE family transcriptional regulator</fullName>
    </submittedName>
</protein>
<reference evidence="3 5" key="2">
    <citation type="submission" date="2018-08" db="EMBL/GenBank/DDBJ databases">
        <title>A genome reference for cultivated species of the human gut microbiota.</title>
        <authorList>
            <person name="Zou Y."/>
            <person name="Xue W."/>
            <person name="Luo G."/>
        </authorList>
    </citation>
    <scope>NUCLEOTIDE SEQUENCE [LARGE SCALE GENOMIC DNA]</scope>
    <source>
        <strain evidence="3 5">AM28-23</strain>
    </source>
</reference>
<evidence type="ECO:0000313" key="4">
    <source>
        <dbReference type="Proteomes" id="UP000095409"/>
    </source>
</evidence>
<name>A0A173WBR4_9FIRM</name>
<dbReference type="InterPro" id="IPR001387">
    <property type="entry name" value="Cro/C1-type_HTH"/>
</dbReference>
<proteinExistence type="predicted"/>
<evidence type="ECO:0000313" key="3">
    <source>
        <dbReference type="EMBL" id="RHE35704.1"/>
    </source>
</evidence>
<evidence type="ECO:0000313" key="5">
    <source>
        <dbReference type="Proteomes" id="UP000283745"/>
    </source>
</evidence>
<dbReference type="RefSeq" id="WP_055065378.1">
    <property type="nucleotide sequence ID" value="NZ_CABJFK010000032.1"/>
</dbReference>
<feature type="domain" description="HTH cro/C1-type" evidence="1">
    <location>
        <begin position="6"/>
        <end position="66"/>
    </location>
</feature>